<name>A0A8H3U077_9TREE</name>
<comment type="caution">
    <text evidence="3">The sequence shown here is derived from an EMBL/GenBank/DDBJ whole genome shotgun (WGS) entry which is preliminary data.</text>
</comment>
<feature type="compositionally biased region" description="Low complexity" evidence="2">
    <location>
        <begin position="158"/>
        <end position="169"/>
    </location>
</feature>
<evidence type="ECO:0000313" key="3">
    <source>
        <dbReference type="EMBL" id="GHJ90302.1"/>
    </source>
</evidence>
<reference evidence="3" key="1">
    <citation type="submission" date="2020-07" db="EMBL/GenBank/DDBJ databases">
        <title>Draft Genome Sequence of a Deep-Sea Yeast, Naganishia (Cryptococcus) liquefaciens strain N6.</title>
        <authorList>
            <person name="Han Y.W."/>
            <person name="Kajitani R."/>
            <person name="Morimoto H."/>
            <person name="Parhat M."/>
            <person name="Tsubouchi H."/>
            <person name="Bakenova O."/>
            <person name="Ogata M."/>
            <person name="Argunhan B."/>
            <person name="Aoki R."/>
            <person name="Kajiwara S."/>
            <person name="Itoh T."/>
            <person name="Iwasaki H."/>
        </authorList>
    </citation>
    <scope>NUCLEOTIDE SEQUENCE</scope>
    <source>
        <strain evidence="3">N6</strain>
    </source>
</reference>
<feature type="compositionally biased region" description="Basic and acidic residues" evidence="2">
    <location>
        <begin position="457"/>
        <end position="474"/>
    </location>
</feature>
<protein>
    <submittedName>
        <fullName evidence="3">Uncharacterized protein</fullName>
    </submittedName>
</protein>
<feature type="compositionally biased region" description="Low complexity" evidence="2">
    <location>
        <begin position="181"/>
        <end position="191"/>
    </location>
</feature>
<feature type="compositionally biased region" description="Polar residues" evidence="2">
    <location>
        <begin position="669"/>
        <end position="681"/>
    </location>
</feature>
<gene>
    <name evidence="3" type="ORF">NliqN6_6704</name>
</gene>
<evidence type="ECO:0000256" key="2">
    <source>
        <dbReference type="SAM" id="MobiDB-lite"/>
    </source>
</evidence>
<feature type="compositionally biased region" description="Low complexity" evidence="2">
    <location>
        <begin position="274"/>
        <end position="290"/>
    </location>
</feature>
<feature type="compositionally biased region" description="Polar residues" evidence="2">
    <location>
        <begin position="221"/>
        <end position="230"/>
    </location>
</feature>
<feature type="compositionally biased region" description="Low complexity" evidence="2">
    <location>
        <begin position="231"/>
        <end position="245"/>
    </location>
</feature>
<dbReference type="OrthoDB" id="2593809at2759"/>
<feature type="compositionally biased region" description="Low complexity" evidence="2">
    <location>
        <begin position="648"/>
        <end position="657"/>
    </location>
</feature>
<keyword evidence="4" id="KW-1185">Reference proteome</keyword>
<proteinExistence type="predicted"/>
<feature type="region of interest" description="Disordered" evidence="2">
    <location>
        <begin position="425"/>
        <end position="486"/>
    </location>
</feature>
<feature type="region of interest" description="Disordered" evidence="2">
    <location>
        <begin position="1"/>
        <end position="305"/>
    </location>
</feature>
<evidence type="ECO:0000256" key="1">
    <source>
        <dbReference type="SAM" id="Coils"/>
    </source>
</evidence>
<feature type="region of interest" description="Disordered" evidence="2">
    <location>
        <begin position="989"/>
        <end position="1015"/>
    </location>
</feature>
<feature type="region of interest" description="Disordered" evidence="2">
    <location>
        <begin position="645"/>
        <end position="681"/>
    </location>
</feature>
<feature type="compositionally biased region" description="Basic and acidic residues" evidence="2">
    <location>
        <begin position="251"/>
        <end position="266"/>
    </location>
</feature>
<feature type="coiled-coil region" evidence="1">
    <location>
        <begin position="593"/>
        <end position="634"/>
    </location>
</feature>
<feature type="coiled-coil region" evidence="1">
    <location>
        <begin position="763"/>
        <end position="797"/>
    </location>
</feature>
<feature type="region of interest" description="Disordered" evidence="2">
    <location>
        <begin position="517"/>
        <end position="586"/>
    </location>
</feature>
<dbReference type="Proteomes" id="UP000620104">
    <property type="component" value="Unassembled WGS sequence"/>
</dbReference>
<dbReference type="AlphaFoldDB" id="A0A8H3U077"/>
<evidence type="ECO:0000313" key="4">
    <source>
        <dbReference type="Proteomes" id="UP000620104"/>
    </source>
</evidence>
<accession>A0A8H3U077</accession>
<dbReference type="EMBL" id="BLZA01000058">
    <property type="protein sequence ID" value="GHJ90302.1"/>
    <property type="molecule type" value="Genomic_DNA"/>
</dbReference>
<feature type="compositionally biased region" description="Basic and acidic residues" evidence="2">
    <location>
        <begin position="1"/>
        <end position="19"/>
    </location>
</feature>
<feature type="compositionally biased region" description="Basic and acidic residues" evidence="2">
    <location>
        <begin position="192"/>
        <end position="209"/>
    </location>
</feature>
<organism evidence="3 4">
    <name type="scientific">Naganishia liquefaciens</name>
    <dbReference type="NCBI Taxonomy" id="104408"/>
    <lineage>
        <taxon>Eukaryota</taxon>
        <taxon>Fungi</taxon>
        <taxon>Dikarya</taxon>
        <taxon>Basidiomycota</taxon>
        <taxon>Agaricomycotina</taxon>
        <taxon>Tremellomycetes</taxon>
        <taxon>Filobasidiales</taxon>
        <taxon>Filobasidiaceae</taxon>
        <taxon>Naganishia</taxon>
    </lineage>
</organism>
<feature type="compositionally biased region" description="Low complexity" evidence="2">
    <location>
        <begin position="57"/>
        <end position="66"/>
    </location>
</feature>
<feature type="compositionally biased region" description="Basic and acidic residues" evidence="2">
    <location>
        <begin position="425"/>
        <end position="443"/>
    </location>
</feature>
<feature type="coiled-coil region" evidence="1">
    <location>
        <begin position="829"/>
        <end position="863"/>
    </location>
</feature>
<keyword evidence="1" id="KW-0175">Coiled coil</keyword>
<feature type="compositionally biased region" description="Polar residues" evidence="2">
    <location>
        <begin position="539"/>
        <end position="576"/>
    </location>
</feature>
<feature type="compositionally biased region" description="Basic and acidic residues" evidence="2">
    <location>
        <begin position="90"/>
        <end position="108"/>
    </location>
</feature>
<feature type="compositionally biased region" description="Low complexity" evidence="2">
    <location>
        <begin position="1118"/>
        <end position="1131"/>
    </location>
</feature>
<feature type="region of interest" description="Disordered" evidence="2">
    <location>
        <begin position="1118"/>
        <end position="1161"/>
    </location>
</feature>
<sequence length="1161" mass="124141">MSRPGDRDRERYDRGRPRSPEPYGYLPPSNYRSPRSRSPDYYGSRSHYSSRTGGYYPSDARSQRPSPRSPPRARSRSRGPSHAQQTPKAQSDRSASRPRNDPPSRSELQRSNNGPCNSPREAATTLPALPCSPSNLTNNLKRPDVVRSGGVDGNANDSAFGPSSEASSSKTPIVPSRPVDASSQGASSSKASNEHGRGKRPRSPDDTPAKRKRPSNVPRAASSSNPHQTLAASSRSTTPASAVPAESGTTVKHEASGTGQSRERPPSSKRARSKSVGPSSKAKAKAAGGEQEAKGRTGSRTGDQVLREKGKAAIYHSRVDPHILHLVKGVYALYNAEAKVDRLRLETSELEKSLGTPLQEMSPEDQEAVRELVNEFGQNRDQAKKERDITAYTFMQAARPVLKLLLDEVLPGALAEIGPANAKLKVDRPANGKPIVEKVDTGKVKPTSSNPTGDAEASERKTEGHVVNADREGKGTGLPDGLAYTPHVPSTSAVEVADASVVDQALGMTESAVPMEVDGEAHPPSVPAHTGDLDPSKQPALTPTSLPLTESAPAQQPSNAEQPFSTNHITTAQNDGGSLESPSGRRLPAVRRLKNLESGLETVSSTAEELVRKVEKLEEQMLYQEEQLNDYLDTRGLMETMQLDARKPPNSTTTPATVAPPAPLAIKPSASTTSASQIEASTETPALHSLLPSGLVDMSTVEAAGEATCTIDQKFESLAKMQDAKLAELAQLQETRLLSLGDQIRSEIQAEAARAEEAYAGAVAAAEEKASLLEAQLAKLQAELASYKEDRKMLEDILKRQGDADVLLDGIRGNSLKHGVLIRQQDGKIQAADEQLQKHDIRLSELNERLDEQTMRLSEHDRKISVMSPFENTKEAWRSDMIDMKNHVIGRVDYLEEQVESIKQPLVAARLATQGGETSTTARQRIQPQVPTAQIAHQTRRLTPQAIVPSPPQMAATQAPALPGLSMPAQGRLSPAVEGATNRLMLNRTVGQSPSNSPAPAAQPQPLPAIRSGLPGYNAALERPQVGGTNGAFAANSPVPNQARLAWPASSNTPSQLQPASRVNGFPVETDINPDSALVNRLYSNQQTRQESLQGALPLHLRMHDGPGGTMTGNWAQAVQPAQASSGSAAAVRPSPGTGDNGGPSLLARMYDPGESKPTLQ</sequence>